<evidence type="ECO:0000256" key="2">
    <source>
        <dbReference type="SAM" id="SignalP"/>
    </source>
</evidence>
<dbReference type="InterPro" id="IPR014118">
    <property type="entry name" value="T4SS_TraV"/>
</dbReference>
<evidence type="ECO:0000313" key="3">
    <source>
        <dbReference type="EMBL" id="OWQ90982.1"/>
    </source>
</evidence>
<keyword evidence="4" id="KW-1185">Reference proteome</keyword>
<evidence type="ECO:0000313" key="4">
    <source>
        <dbReference type="Proteomes" id="UP000197468"/>
    </source>
</evidence>
<dbReference type="Proteomes" id="UP000197468">
    <property type="component" value="Unassembled WGS sequence"/>
</dbReference>
<keyword evidence="2" id="KW-0732">Signal</keyword>
<gene>
    <name evidence="3" type="ORF">CDN99_12585</name>
</gene>
<name>A0A246JEA5_9BURK</name>
<feature type="chain" id="PRO_5012783579" description="Type IV conjugative transfer system protein TraV" evidence="2">
    <location>
        <begin position="28"/>
        <end position="208"/>
    </location>
</feature>
<organism evidence="3 4">
    <name type="scientific">Roseateles aquatilis</name>
    <dbReference type="NCBI Taxonomy" id="431061"/>
    <lineage>
        <taxon>Bacteria</taxon>
        <taxon>Pseudomonadati</taxon>
        <taxon>Pseudomonadota</taxon>
        <taxon>Betaproteobacteria</taxon>
        <taxon>Burkholderiales</taxon>
        <taxon>Sphaerotilaceae</taxon>
        <taxon>Roseateles</taxon>
    </lineage>
</organism>
<dbReference type="EMBL" id="NIOF01000004">
    <property type="protein sequence ID" value="OWQ90982.1"/>
    <property type="molecule type" value="Genomic_DNA"/>
</dbReference>
<dbReference type="AlphaFoldDB" id="A0A246JEA5"/>
<sequence length="208" mass="21542">MIRRQSFAHVTLAVAVACCLSACSSLSGLDGTSSYGCKAPEGVKCLSVSGTYYNALQNNLPAQRQGLSGSSAPAPSAPAPAPARFHATSVSTAGAPAPVGEAYVAAPLRSSPKVLRLWIKPWEDADRDLNGESLVYVQVDNGRWMVDHVQRLAREQYAPVRPMKLPTSAAQAASESGKPGAAQANDDGNSLAGALRALQSRAPAAADN</sequence>
<dbReference type="RefSeq" id="WP_088385188.1">
    <property type="nucleotide sequence ID" value="NZ_NIOF01000004.1"/>
</dbReference>
<evidence type="ECO:0008006" key="5">
    <source>
        <dbReference type="Google" id="ProtNLM"/>
    </source>
</evidence>
<reference evidence="3 4" key="1">
    <citation type="journal article" date="2008" name="Int. J. Syst. Evol. Microbiol.">
        <title>Description of Roseateles aquatilis sp. nov. and Roseateles terrae sp. nov., in the class Betaproteobacteria, and emended description of the genus Roseateles.</title>
        <authorList>
            <person name="Gomila M."/>
            <person name="Bowien B."/>
            <person name="Falsen E."/>
            <person name="Moore E.R."/>
            <person name="Lalucat J."/>
        </authorList>
    </citation>
    <scope>NUCLEOTIDE SEQUENCE [LARGE SCALE GENOMIC DNA]</scope>
    <source>
        <strain evidence="3 4">CCUG 48205</strain>
    </source>
</reference>
<dbReference type="PROSITE" id="PS51257">
    <property type="entry name" value="PROKAR_LIPOPROTEIN"/>
    <property type="match status" value="1"/>
</dbReference>
<evidence type="ECO:0000256" key="1">
    <source>
        <dbReference type="SAM" id="MobiDB-lite"/>
    </source>
</evidence>
<protein>
    <recommendedName>
        <fullName evidence="5">Type IV conjugative transfer system protein TraV</fullName>
    </recommendedName>
</protein>
<feature type="region of interest" description="Disordered" evidence="1">
    <location>
        <begin position="64"/>
        <end position="86"/>
    </location>
</feature>
<dbReference type="Pfam" id="PF09676">
    <property type="entry name" value="TraV"/>
    <property type="match status" value="1"/>
</dbReference>
<comment type="caution">
    <text evidence="3">The sequence shown here is derived from an EMBL/GenBank/DDBJ whole genome shotgun (WGS) entry which is preliminary data.</text>
</comment>
<feature type="signal peptide" evidence="2">
    <location>
        <begin position="1"/>
        <end position="27"/>
    </location>
</feature>
<feature type="region of interest" description="Disordered" evidence="1">
    <location>
        <begin position="164"/>
        <end position="208"/>
    </location>
</feature>
<dbReference type="OrthoDB" id="5298305at2"/>
<accession>A0A246JEA5</accession>
<proteinExistence type="predicted"/>